<dbReference type="InterPro" id="IPR049398">
    <property type="entry name" value="ETF-QO/FixC_UQ-bd"/>
</dbReference>
<dbReference type="Pfam" id="PF21162">
    <property type="entry name" value="ETFQO_UQ-bd"/>
    <property type="match status" value="1"/>
</dbReference>
<dbReference type="SUPFAM" id="SSF54373">
    <property type="entry name" value="FAD-linked reductases, C-terminal domain"/>
    <property type="match status" value="1"/>
</dbReference>
<organism evidence="8 9">
    <name type="scientific">Parvibacter caecicola</name>
    <dbReference type="NCBI Taxonomy" id="747645"/>
    <lineage>
        <taxon>Bacteria</taxon>
        <taxon>Bacillati</taxon>
        <taxon>Actinomycetota</taxon>
        <taxon>Coriobacteriia</taxon>
        <taxon>Coriobacteriales</taxon>
        <taxon>Coriobacteriaceae</taxon>
        <taxon>Parvibacter</taxon>
    </lineage>
</organism>
<dbReference type="Pfam" id="PF12831">
    <property type="entry name" value="FAD_oxidored"/>
    <property type="match status" value="1"/>
</dbReference>
<dbReference type="InterPro" id="IPR059103">
    <property type="entry name" value="FixC-like_C"/>
</dbReference>
<reference evidence="8 9" key="1">
    <citation type="submission" date="2019-04" db="EMBL/GenBank/DDBJ databases">
        <title>Microbes associate with the intestines of laboratory mice.</title>
        <authorList>
            <person name="Navarre W."/>
            <person name="Wong E."/>
            <person name="Huang K.C."/>
            <person name="Tropini C."/>
            <person name="Ng K."/>
            <person name="Yu B."/>
        </authorList>
    </citation>
    <scope>NUCLEOTIDE SEQUENCE [LARGE SCALE GENOMIC DNA]</scope>
    <source>
        <strain evidence="8 9">NM48_B13</strain>
    </source>
</reference>
<evidence type="ECO:0000256" key="1">
    <source>
        <dbReference type="ARBA" id="ARBA00001974"/>
    </source>
</evidence>
<name>A0A4T9T7N1_9ACTN</name>
<comment type="similarity">
    <text evidence="2">Belongs to the ETF-QO/FixC family.</text>
</comment>
<evidence type="ECO:0000256" key="5">
    <source>
        <dbReference type="ARBA" id="ARBA00023002"/>
    </source>
</evidence>
<protein>
    <submittedName>
        <fullName evidence="8">FAD-dependent oxidoreductase</fullName>
    </submittedName>
</protein>
<dbReference type="Pfam" id="PF26311">
    <property type="entry name" value="ETF-QO_FixC_C"/>
    <property type="match status" value="1"/>
</dbReference>
<dbReference type="PANTHER" id="PTHR43624">
    <property type="entry name" value="ELECTRON TRANSFER FLAVOPROTEIN-QUINONE OXIDOREDUCTASE YDIS-RELATED"/>
    <property type="match status" value="1"/>
</dbReference>
<keyword evidence="5" id="KW-0560">Oxidoreductase</keyword>
<dbReference type="PANTHER" id="PTHR43624:SF2">
    <property type="entry name" value="ELECTRON TRANSFER FLAVOPROTEIN-QUINONE OXIDOREDUCTASE YDIS-RELATED"/>
    <property type="match status" value="1"/>
</dbReference>
<feature type="domain" description="ETF-QO/FixC ubiquinone-binding" evidence="6">
    <location>
        <begin position="215"/>
        <end position="277"/>
    </location>
</feature>
<dbReference type="RefSeq" id="WP_136845752.1">
    <property type="nucleotide sequence ID" value="NZ_SSTM01000003.1"/>
</dbReference>
<evidence type="ECO:0000313" key="8">
    <source>
        <dbReference type="EMBL" id="TJW10763.1"/>
    </source>
</evidence>
<dbReference type="EMBL" id="SSTM01000003">
    <property type="protein sequence ID" value="TJW10763.1"/>
    <property type="molecule type" value="Genomic_DNA"/>
</dbReference>
<evidence type="ECO:0000256" key="3">
    <source>
        <dbReference type="ARBA" id="ARBA00022630"/>
    </source>
</evidence>
<keyword evidence="4" id="KW-0274">FAD</keyword>
<proteinExistence type="inferred from homology"/>
<evidence type="ECO:0000256" key="2">
    <source>
        <dbReference type="ARBA" id="ARBA00006796"/>
    </source>
</evidence>
<evidence type="ECO:0000313" key="9">
    <source>
        <dbReference type="Proteomes" id="UP000309454"/>
    </source>
</evidence>
<feature type="domain" description="FixC-like C-terminal" evidence="7">
    <location>
        <begin position="365"/>
        <end position="427"/>
    </location>
</feature>
<accession>A0A4T9T7N1</accession>
<gene>
    <name evidence="8" type="ORF">E5982_05690</name>
</gene>
<sequence length="428" mass="46023">MADFDVIVVGAGYAGTVAAYELAKAGKSVLVVERGNYAGAKNMTGGRIYSHSLKKVFPNFEQDSPVERRITHERISLMDPEANFTIDFTSKAFKQEGQDSYSVLSAVYDQWLAEQAEEAGAEIIYGIPVEDLIMEGDSVKGVIAGEDSLTADITILADGVNSLLTAKAVGAKKPKPSEIAVGVKELIELPSGVIEDRFLCNPGEGAAWLFAGDATHGHIGGGFMYTNKDSISLGLVATISDLTGATRPIYQMMEDFKKHPAVAPLVRGGKVVEYSGHMVSEGGYAMVPKLVANGCMVTGDAAMLCMNLGYCVRGMDFAVASGQMAAQAAVEALDAGSVDEASLHRYVDLLENSFVLRELKQYRRFPHFMESTTRIFKEYPAMVKEIMNSMFVVDGKPADPLKKKIMNPVKKVGVTTVLKDAMGGMKAL</sequence>
<dbReference type="OrthoDB" id="833207at2"/>
<comment type="cofactor">
    <cofactor evidence="1">
        <name>FAD</name>
        <dbReference type="ChEBI" id="CHEBI:57692"/>
    </cofactor>
</comment>
<dbReference type="Gene3D" id="3.50.50.60">
    <property type="entry name" value="FAD/NAD(P)-binding domain"/>
    <property type="match status" value="1"/>
</dbReference>
<dbReference type="NCBIfam" id="NF007450">
    <property type="entry name" value="PRK10015.1"/>
    <property type="match status" value="1"/>
</dbReference>
<dbReference type="InterPro" id="IPR039651">
    <property type="entry name" value="FixC-like"/>
</dbReference>
<dbReference type="GO" id="GO:0016491">
    <property type="term" value="F:oxidoreductase activity"/>
    <property type="evidence" value="ECO:0007669"/>
    <property type="project" value="UniProtKB-KW"/>
</dbReference>
<dbReference type="AlphaFoldDB" id="A0A4T9T7N1"/>
<dbReference type="SUPFAM" id="SSF51905">
    <property type="entry name" value="FAD/NAD(P)-binding domain"/>
    <property type="match status" value="1"/>
</dbReference>
<comment type="caution">
    <text evidence="8">The sequence shown here is derived from an EMBL/GenBank/DDBJ whole genome shotgun (WGS) entry which is preliminary data.</text>
</comment>
<evidence type="ECO:0000256" key="4">
    <source>
        <dbReference type="ARBA" id="ARBA00022827"/>
    </source>
</evidence>
<dbReference type="Proteomes" id="UP000309454">
    <property type="component" value="Unassembled WGS sequence"/>
</dbReference>
<keyword evidence="3" id="KW-0285">Flavoprotein</keyword>
<evidence type="ECO:0000259" key="6">
    <source>
        <dbReference type="Pfam" id="PF21162"/>
    </source>
</evidence>
<evidence type="ECO:0000259" key="7">
    <source>
        <dbReference type="Pfam" id="PF26311"/>
    </source>
</evidence>
<dbReference type="PRINTS" id="PR00420">
    <property type="entry name" value="RNGMNOXGNASE"/>
</dbReference>
<keyword evidence="9" id="KW-1185">Reference proteome</keyword>
<dbReference type="InterPro" id="IPR036188">
    <property type="entry name" value="FAD/NAD-bd_sf"/>
</dbReference>